<keyword evidence="1" id="KW-1133">Transmembrane helix</keyword>
<proteinExistence type="predicted"/>
<protein>
    <submittedName>
        <fullName evidence="2">Uncharacterized protein</fullName>
    </submittedName>
</protein>
<dbReference type="AlphaFoldDB" id="A0A1G9PVI1"/>
<keyword evidence="1" id="KW-0812">Transmembrane</keyword>
<keyword evidence="1" id="KW-0472">Membrane</keyword>
<evidence type="ECO:0000313" key="2">
    <source>
        <dbReference type="EMBL" id="SDM02501.1"/>
    </source>
</evidence>
<keyword evidence="3" id="KW-1185">Reference proteome</keyword>
<feature type="transmembrane region" description="Helical" evidence="1">
    <location>
        <begin position="12"/>
        <end position="31"/>
    </location>
</feature>
<evidence type="ECO:0000256" key="1">
    <source>
        <dbReference type="SAM" id="Phobius"/>
    </source>
</evidence>
<gene>
    <name evidence="2" type="ORF">SAMN04488090_2331</name>
</gene>
<sequence>MSSLLLYLDPGSGSVIVQALIAAFLGAGVFFKSIKLWASQFFGNKTKDEE</sequence>
<reference evidence="2 3" key="1">
    <citation type="submission" date="2016-10" db="EMBL/GenBank/DDBJ databases">
        <authorList>
            <person name="de Groot N.N."/>
        </authorList>
    </citation>
    <scope>NUCLEOTIDE SEQUENCE [LARGE SCALE GENOMIC DNA]</scope>
    <source>
        <strain evidence="2 3">DSM 21668</strain>
    </source>
</reference>
<dbReference type="RefSeq" id="WP_176785527.1">
    <property type="nucleotide sequence ID" value="NZ_FNGS01000004.1"/>
</dbReference>
<dbReference type="EMBL" id="FNGS01000004">
    <property type="protein sequence ID" value="SDM02501.1"/>
    <property type="molecule type" value="Genomic_DNA"/>
</dbReference>
<evidence type="ECO:0000313" key="3">
    <source>
        <dbReference type="Proteomes" id="UP000198901"/>
    </source>
</evidence>
<dbReference type="Proteomes" id="UP000198901">
    <property type="component" value="Unassembled WGS sequence"/>
</dbReference>
<name>A0A1G9PVI1_9BACT</name>
<dbReference type="STRING" id="563176.SAMN04488090_2331"/>
<organism evidence="2 3">
    <name type="scientific">Siphonobacter aquaeclarae</name>
    <dbReference type="NCBI Taxonomy" id="563176"/>
    <lineage>
        <taxon>Bacteria</taxon>
        <taxon>Pseudomonadati</taxon>
        <taxon>Bacteroidota</taxon>
        <taxon>Cytophagia</taxon>
        <taxon>Cytophagales</taxon>
        <taxon>Cytophagaceae</taxon>
        <taxon>Siphonobacter</taxon>
    </lineage>
</organism>
<accession>A0A1G9PVI1</accession>